<dbReference type="CDD" id="cd22778">
    <property type="entry name" value="DPBB_CEPL-like"/>
    <property type="match status" value="1"/>
</dbReference>
<comment type="caution">
    <text evidence="5">The sequence shown here is derived from an EMBL/GenBank/DDBJ whole genome shotgun (WGS) entry which is preliminary data.</text>
</comment>
<dbReference type="GO" id="GO:0005576">
    <property type="term" value="C:extracellular region"/>
    <property type="evidence" value="ECO:0007669"/>
    <property type="project" value="UniProtKB-SubCell"/>
</dbReference>
<evidence type="ECO:0000313" key="5">
    <source>
        <dbReference type="EMBL" id="KAK3308281.1"/>
    </source>
</evidence>
<evidence type="ECO:0000256" key="1">
    <source>
        <dbReference type="ARBA" id="ARBA00004613"/>
    </source>
</evidence>
<evidence type="ECO:0000313" key="6">
    <source>
        <dbReference type="Proteomes" id="UP001273166"/>
    </source>
</evidence>
<proteinExistence type="inferred from homology"/>
<dbReference type="AlphaFoldDB" id="A0AAJ0M429"/>
<dbReference type="Gene3D" id="2.40.40.10">
    <property type="entry name" value="RlpA-like domain"/>
    <property type="match status" value="1"/>
</dbReference>
<comment type="similarity">
    <text evidence="2">Belongs to the cerato-platanin family.</text>
</comment>
<dbReference type="SUPFAM" id="SSF50685">
    <property type="entry name" value="Barwin-like endoglucanases"/>
    <property type="match status" value="1"/>
</dbReference>
<keyword evidence="3" id="KW-0964">Secreted</keyword>
<reference evidence="5" key="2">
    <citation type="submission" date="2023-06" db="EMBL/GenBank/DDBJ databases">
        <authorList>
            <consortium name="Lawrence Berkeley National Laboratory"/>
            <person name="Mondo S.J."/>
            <person name="Hensen N."/>
            <person name="Bonometti L."/>
            <person name="Westerberg I."/>
            <person name="Brannstrom I.O."/>
            <person name="Guillou S."/>
            <person name="Cros-Aarteil S."/>
            <person name="Calhoun S."/>
            <person name="Haridas S."/>
            <person name="Kuo A."/>
            <person name="Pangilinan J."/>
            <person name="Riley R."/>
            <person name="Labutti K."/>
            <person name="Andreopoulos B."/>
            <person name="Lipzen A."/>
            <person name="Chen C."/>
            <person name="Yanf M."/>
            <person name="Daum C."/>
            <person name="Ng V."/>
            <person name="Clum A."/>
            <person name="Steindorff A."/>
            <person name="Ohm R."/>
            <person name="Martin F."/>
            <person name="Silar P."/>
            <person name="Natvig D."/>
            <person name="Lalanne C."/>
            <person name="Gautier V."/>
            <person name="Ament-Velasquez S.L."/>
            <person name="Kruys A."/>
            <person name="Hutchinson M.I."/>
            <person name="Powell A.J."/>
            <person name="Barry K."/>
            <person name="Miller A.N."/>
            <person name="Grigoriev I.V."/>
            <person name="Debuchy R."/>
            <person name="Gladieux P."/>
            <person name="Thoren M.H."/>
            <person name="Johannesson H."/>
        </authorList>
    </citation>
    <scope>NUCLEOTIDE SEQUENCE</scope>
    <source>
        <strain evidence="5">CBS 333.67</strain>
    </source>
</reference>
<name>A0AAJ0M429_9PEZI</name>
<evidence type="ECO:0000256" key="4">
    <source>
        <dbReference type="SAM" id="SignalP"/>
    </source>
</evidence>
<evidence type="ECO:0000256" key="2">
    <source>
        <dbReference type="ARBA" id="ARBA00010421"/>
    </source>
</evidence>
<feature type="chain" id="PRO_5042517454" evidence="4">
    <location>
        <begin position="19"/>
        <end position="138"/>
    </location>
</feature>
<evidence type="ECO:0000256" key="3">
    <source>
        <dbReference type="ARBA" id="ARBA00022525"/>
    </source>
</evidence>
<accession>A0AAJ0M429</accession>
<keyword evidence="4" id="KW-0732">Signal</keyword>
<organism evidence="5 6">
    <name type="scientific">Chaetomium strumarium</name>
    <dbReference type="NCBI Taxonomy" id="1170767"/>
    <lineage>
        <taxon>Eukaryota</taxon>
        <taxon>Fungi</taxon>
        <taxon>Dikarya</taxon>
        <taxon>Ascomycota</taxon>
        <taxon>Pezizomycotina</taxon>
        <taxon>Sordariomycetes</taxon>
        <taxon>Sordariomycetidae</taxon>
        <taxon>Sordariales</taxon>
        <taxon>Chaetomiaceae</taxon>
        <taxon>Chaetomium</taxon>
    </lineage>
</organism>
<dbReference type="RefSeq" id="XP_062724061.1">
    <property type="nucleotide sequence ID" value="XM_062867745.1"/>
</dbReference>
<protein>
    <submittedName>
        <fullName evidence="5">Cerato-platanin</fullName>
    </submittedName>
</protein>
<reference evidence="5" key="1">
    <citation type="journal article" date="2023" name="Mol. Phylogenet. Evol.">
        <title>Genome-scale phylogeny and comparative genomics of the fungal order Sordariales.</title>
        <authorList>
            <person name="Hensen N."/>
            <person name="Bonometti L."/>
            <person name="Westerberg I."/>
            <person name="Brannstrom I.O."/>
            <person name="Guillou S."/>
            <person name="Cros-Aarteil S."/>
            <person name="Calhoun S."/>
            <person name="Haridas S."/>
            <person name="Kuo A."/>
            <person name="Mondo S."/>
            <person name="Pangilinan J."/>
            <person name="Riley R."/>
            <person name="LaButti K."/>
            <person name="Andreopoulos B."/>
            <person name="Lipzen A."/>
            <person name="Chen C."/>
            <person name="Yan M."/>
            <person name="Daum C."/>
            <person name="Ng V."/>
            <person name="Clum A."/>
            <person name="Steindorff A."/>
            <person name="Ohm R.A."/>
            <person name="Martin F."/>
            <person name="Silar P."/>
            <person name="Natvig D.O."/>
            <person name="Lalanne C."/>
            <person name="Gautier V."/>
            <person name="Ament-Velasquez S.L."/>
            <person name="Kruys A."/>
            <person name="Hutchinson M.I."/>
            <person name="Powell A.J."/>
            <person name="Barry K."/>
            <person name="Miller A.N."/>
            <person name="Grigoriev I.V."/>
            <person name="Debuchy R."/>
            <person name="Gladieux P."/>
            <person name="Hiltunen Thoren M."/>
            <person name="Johannesson H."/>
        </authorList>
    </citation>
    <scope>NUCLEOTIDE SEQUENCE</scope>
    <source>
        <strain evidence="5">CBS 333.67</strain>
    </source>
</reference>
<dbReference type="Proteomes" id="UP001273166">
    <property type="component" value="Unassembled WGS sequence"/>
</dbReference>
<keyword evidence="6" id="KW-1185">Reference proteome</keyword>
<dbReference type="Pfam" id="PF07249">
    <property type="entry name" value="Cerato-platanin"/>
    <property type="match status" value="1"/>
</dbReference>
<feature type="signal peptide" evidence="4">
    <location>
        <begin position="1"/>
        <end position="18"/>
    </location>
</feature>
<dbReference type="InterPro" id="IPR010829">
    <property type="entry name" value="Cerato-platanin"/>
</dbReference>
<comment type="subcellular location">
    <subcellularLocation>
        <location evidence="1">Secreted</location>
    </subcellularLocation>
</comment>
<dbReference type="GeneID" id="87886574"/>
<dbReference type="EMBL" id="JAUDZG010000002">
    <property type="protein sequence ID" value="KAK3308281.1"/>
    <property type="molecule type" value="Genomic_DNA"/>
</dbReference>
<gene>
    <name evidence="5" type="ORF">B0T15DRAFT_508768</name>
</gene>
<dbReference type="InterPro" id="IPR036908">
    <property type="entry name" value="RlpA-like_sf"/>
</dbReference>
<sequence length="138" mass="14285">MQLSKIFSISALLAAASATTVSYDTGYDDAGRSLTAVSCSDGVNGVMWKYNWKVQGDVKGFPYIGGAEAVGGWNSPNCGTCWEASWNGNTIHILAIDHAAAGLNIGQTAMNALTNGRAAELGRIDANVKQVALSACGL</sequence>